<keyword evidence="9" id="KW-1185">Reference proteome</keyword>
<evidence type="ECO:0000256" key="3">
    <source>
        <dbReference type="ARBA" id="ARBA00023125"/>
    </source>
</evidence>
<dbReference type="CDD" id="cd14689">
    <property type="entry name" value="bZIP_CREB3"/>
    <property type="match status" value="1"/>
</dbReference>
<feature type="domain" description="BZIP" evidence="7">
    <location>
        <begin position="254"/>
        <end position="317"/>
    </location>
</feature>
<keyword evidence="5" id="KW-0539">Nucleus</keyword>
<dbReference type="PANTHER" id="PTHR45996:SF3">
    <property type="entry name" value="CREB-H TRANSCRIPTION FACTOR HOMOLOG LET-607"/>
    <property type="match status" value="1"/>
</dbReference>
<keyword evidence="4" id="KW-0804">Transcription</keyword>
<keyword evidence="6" id="KW-0175">Coiled coil</keyword>
<evidence type="ECO:0000256" key="5">
    <source>
        <dbReference type="ARBA" id="ARBA00023242"/>
    </source>
</evidence>
<protein>
    <recommendedName>
        <fullName evidence="7">BZIP domain-containing protein</fullName>
    </recommendedName>
</protein>
<dbReference type="EMBL" id="CAXLJM020000004">
    <property type="protein sequence ID" value="CAL8070044.1"/>
    <property type="molecule type" value="Genomic_DNA"/>
</dbReference>
<dbReference type="InterPro" id="IPR004827">
    <property type="entry name" value="bZIP"/>
</dbReference>
<organism evidence="8 9">
    <name type="scientific">Orchesella dallaii</name>
    <dbReference type="NCBI Taxonomy" id="48710"/>
    <lineage>
        <taxon>Eukaryota</taxon>
        <taxon>Metazoa</taxon>
        <taxon>Ecdysozoa</taxon>
        <taxon>Arthropoda</taxon>
        <taxon>Hexapoda</taxon>
        <taxon>Collembola</taxon>
        <taxon>Entomobryomorpha</taxon>
        <taxon>Entomobryoidea</taxon>
        <taxon>Orchesellidae</taxon>
        <taxon>Orchesellinae</taxon>
        <taxon>Orchesella</taxon>
    </lineage>
</organism>
<dbReference type="SMART" id="SM00338">
    <property type="entry name" value="BRLZ"/>
    <property type="match status" value="1"/>
</dbReference>
<accession>A0ABP1PKJ1</accession>
<name>A0ABP1PKJ1_9HEXA</name>
<dbReference type="SUPFAM" id="SSF57959">
    <property type="entry name" value="Leucine zipper domain"/>
    <property type="match status" value="1"/>
</dbReference>
<dbReference type="Pfam" id="PF00170">
    <property type="entry name" value="bZIP_1"/>
    <property type="match status" value="1"/>
</dbReference>
<gene>
    <name evidence="8" type="ORF">ODALV1_LOCUS1046</name>
</gene>
<dbReference type="InterPro" id="IPR046347">
    <property type="entry name" value="bZIP_sf"/>
</dbReference>
<dbReference type="PANTHER" id="PTHR45996">
    <property type="entry name" value="AGAP001464-PB"/>
    <property type="match status" value="1"/>
</dbReference>
<keyword evidence="2" id="KW-0805">Transcription regulation</keyword>
<dbReference type="Proteomes" id="UP001642540">
    <property type="component" value="Unassembled WGS sequence"/>
</dbReference>
<evidence type="ECO:0000313" key="8">
    <source>
        <dbReference type="EMBL" id="CAL8070044.1"/>
    </source>
</evidence>
<evidence type="ECO:0000259" key="7">
    <source>
        <dbReference type="PROSITE" id="PS50217"/>
    </source>
</evidence>
<evidence type="ECO:0000256" key="2">
    <source>
        <dbReference type="ARBA" id="ARBA00023015"/>
    </source>
</evidence>
<feature type="coiled-coil region" evidence="6">
    <location>
        <begin position="272"/>
        <end position="327"/>
    </location>
</feature>
<dbReference type="Gene3D" id="1.20.5.170">
    <property type="match status" value="1"/>
</dbReference>
<reference evidence="8 9" key="1">
    <citation type="submission" date="2024-08" db="EMBL/GenBank/DDBJ databases">
        <authorList>
            <person name="Cucini C."/>
            <person name="Frati F."/>
        </authorList>
    </citation>
    <scope>NUCLEOTIDE SEQUENCE [LARGE SCALE GENOMIC DNA]</scope>
</reference>
<dbReference type="InterPro" id="IPR051381">
    <property type="entry name" value="CREB_ATF_subfamily"/>
</dbReference>
<comment type="caution">
    <text evidence="8">The sequence shown here is derived from an EMBL/GenBank/DDBJ whole genome shotgun (WGS) entry which is preliminary data.</text>
</comment>
<evidence type="ECO:0000256" key="1">
    <source>
        <dbReference type="ARBA" id="ARBA00004648"/>
    </source>
</evidence>
<proteinExistence type="predicted"/>
<sequence length="493" mass="55267">MDNLTGGLLFNDTMVMIAGPTATIGSNSSSDAEFRDPLTYEYDSSPCSSSASSNSPVYFASGSQTQDLFNEFNGFELGGNTLLGSSGSPEETSYMEELIASDLSSDEDKFLESIRFGGGLFAQHNDLLSEEELVNTIQNYGEVKVVQVESPTQDVRHRVIDVVENNERVAGTKKRKANVAVSKPIKRVVMDRDDDLKEDMMIEGEDICGSPGSPQEQHTSFQELKLSDEEKRLLSKEGITLPSHYPLTKLEERELKRIRRKIRNKISAQDSRKRKKEFLDRLQQRVQEVEDEKSCLQKRVRSLESINSKLNAQVKRLQQALQSATSGTAPSSAKQTVVPAATTLLVLILSLALVVLPTVEKKSHEQSTNEIISLLNRSNELGNNKNMRMGTINNMNKGNVPRSRAMLAEHEIDFDDDGNNVVELMGEVQNVLMRMRGRKRLREAKDKRIIKHGRFGGAQWGGRTSDSWWESDDEQPNNLQSHAFRNIDELDVE</sequence>
<comment type="subcellular location">
    <subcellularLocation>
        <location evidence="1">Endoplasmic reticulum membrane</location>
        <topology evidence="1">Single-pass type II membrane protein</topology>
    </subcellularLocation>
</comment>
<evidence type="ECO:0000256" key="4">
    <source>
        <dbReference type="ARBA" id="ARBA00023163"/>
    </source>
</evidence>
<dbReference type="PROSITE" id="PS50217">
    <property type="entry name" value="BZIP"/>
    <property type="match status" value="1"/>
</dbReference>
<keyword evidence="3" id="KW-0238">DNA-binding</keyword>
<evidence type="ECO:0000313" key="9">
    <source>
        <dbReference type="Proteomes" id="UP001642540"/>
    </source>
</evidence>
<evidence type="ECO:0000256" key="6">
    <source>
        <dbReference type="SAM" id="Coils"/>
    </source>
</evidence>